<accession>A0ABS4GXR4</accession>
<keyword evidence="3 6" id="KW-0812">Transmembrane</keyword>
<feature type="transmembrane region" description="Helical" evidence="6">
    <location>
        <begin position="230"/>
        <end position="251"/>
    </location>
</feature>
<evidence type="ECO:0000256" key="3">
    <source>
        <dbReference type="ARBA" id="ARBA00022692"/>
    </source>
</evidence>
<name>A0ABS4GXR4_9BACL</name>
<comment type="caution">
    <text evidence="8">The sequence shown here is derived from an EMBL/GenBank/DDBJ whole genome shotgun (WGS) entry which is preliminary data.</text>
</comment>
<dbReference type="PANTHER" id="PTHR32322:SF2">
    <property type="entry name" value="EAMA DOMAIN-CONTAINING PROTEIN"/>
    <property type="match status" value="1"/>
</dbReference>
<keyword evidence="9" id="KW-1185">Reference proteome</keyword>
<evidence type="ECO:0000256" key="1">
    <source>
        <dbReference type="ARBA" id="ARBA00004127"/>
    </source>
</evidence>
<comment type="similarity">
    <text evidence="2">Belongs to the EamA transporter family.</text>
</comment>
<feature type="transmembrane region" description="Helical" evidence="6">
    <location>
        <begin position="57"/>
        <end position="77"/>
    </location>
</feature>
<dbReference type="EMBL" id="JAGGKT010000037">
    <property type="protein sequence ID" value="MBP1935053.1"/>
    <property type="molecule type" value="Genomic_DNA"/>
</dbReference>
<evidence type="ECO:0000256" key="4">
    <source>
        <dbReference type="ARBA" id="ARBA00022989"/>
    </source>
</evidence>
<dbReference type="InterPro" id="IPR037185">
    <property type="entry name" value="EmrE-like"/>
</dbReference>
<dbReference type="InterPro" id="IPR050638">
    <property type="entry name" value="AA-Vitamin_Transporters"/>
</dbReference>
<keyword evidence="5 6" id="KW-0472">Membrane</keyword>
<sequence length="276" mass="29728">MWLLAALGTTVCFGINNTIFKWGTTKGLSKVSIQFFFYVVAFAVILSYSIVQEKLHFSLAAGLFGVIAGILNANGNIQMSKAFEKGPGGITSTLIAMNAIIPVLASGLVFPEPIAPLHWVGVILMISSAVIVQYQPSRSNAIEYRVWIFRILLALLSIGSVGFVMKLATIAGFSYTDLLVSFYGGGLCYLAVFMMKEEVRKTEMKVGSMVGLLSVVGFGCYLFALQSGPASVIFPVISLNCLVVMGLSLLLFHERLKSYQLVGVLVAVCGLVLTKI</sequence>
<dbReference type="Pfam" id="PF00892">
    <property type="entry name" value="EamA"/>
    <property type="match status" value="2"/>
</dbReference>
<feature type="domain" description="EamA" evidence="7">
    <location>
        <begin position="147"/>
        <end position="274"/>
    </location>
</feature>
<dbReference type="RefSeq" id="WP_209813014.1">
    <property type="nucleotide sequence ID" value="NZ_JAGGKT010000037.1"/>
</dbReference>
<feature type="transmembrane region" description="Helical" evidence="6">
    <location>
        <begin position="206"/>
        <end position="224"/>
    </location>
</feature>
<feature type="transmembrane region" description="Helical" evidence="6">
    <location>
        <begin position="146"/>
        <end position="167"/>
    </location>
</feature>
<gene>
    <name evidence="8" type="ORF">J2Z37_005073</name>
</gene>
<reference evidence="8 9" key="1">
    <citation type="submission" date="2021-03" db="EMBL/GenBank/DDBJ databases">
        <title>Genomic Encyclopedia of Type Strains, Phase IV (KMG-IV): sequencing the most valuable type-strain genomes for metagenomic binning, comparative biology and taxonomic classification.</title>
        <authorList>
            <person name="Goeker M."/>
        </authorList>
    </citation>
    <scope>NUCLEOTIDE SEQUENCE [LARGE SCALE GENOMIC DNA]</scope>
    <source>
        <strain evidence="8 9">DSM 24738</strain>
    </source>
</reference>
<comment type="subcellular location">
    <subcellularLocation>
        <location evidence="1">Endomembrane system</location>
        <topology evidence="1">Multi-pass membrane protein</topology>
    </subcellularLocation>
</comment>
<dbReference type="Proteomes" id="UP001519343">
    <property type="component" value="Unassembled WGS sequence"/>
</dbReference>
<evidence type="ECO:0000313" key="8">
    <source>
        <dbReference type="EMBL" id="MBP1935053.1"/>
    </source>
</evidence>
<evidence type="ECO:0000256" key="5">
    <source>
        <dbReference type="ARBA" id="ARBA00023136"/>
    </source>
</evidence>
<feature type="transmembrane region" description="Helical" evidence="6">
    <location>
        <begin position="31"/>
        <end position="51"/>
    </location>
</feature>
<feature type="transmembrane region" description="Helical" evidence="6">
    <location>
        <begin position="173"/>
        <end position="194"/>
    </location>
</feature>
<keyword evidence="4 6" id="KW-1133">Transmembrane helix</keyword>
<evidence type="ECO:0000259" key="7">
    <source>
        <dbReference type="Pfam" id="PF00892"/>
    </source>
</evidence>
<proteinExistence type="inferred from homology"/>
<protein>
    <submittedName>
        <fullName evidence="8">Drug/metabolite transporter (DMT)-like permease</fullName>
    </submittedName>
</protein>
<dbReference type="InterPro" id="IPR000620">
    <property type="entry name" value="EamA_dom"/>
</dbReference>
<feature type="domain" description="EamA" evidence="7">
    <location>
        <begin position="2"/>
        <end position="132"/>
    </location>
</feature>
<feature type="transmembrane region" description="Helical" evidence="6">
    <location>
        <begin position="89"/>
        <end position="110"/>
    </location>
</feature>
<evidence type="ECO:0000313" key="9">
    <source>
        <dbReference type="Proteomes" id="UP001519343"/>
    </source>
</evidence>
<dbReference type="SUPFAM" id="SSF103481">
    <property type="entry name" value="Multidrug resistance efflux transporter EmrE"/>
    <property type="match status" value="2"/>
</dbReference>
<organism evidence="8 9">
    <name type="scientific">Ammoniphilus resinae</name>
    <dbReference type="NCBI Taxonomy" id="861532"/>
    <lineage>
        <taxon>Bacteria</taxon>
        <taxon>Bacillati</taxon>
        <taxon>Bacillota</taxon>
        <taxon>Bacilli</taxon>
        <taxon>Bacillales</taxon>
        <taxon>Paenibacillaceae</taxon>
        <taxon>Aneurinibacillus group</taxon>
        <taxon>Ammoniphilus</taxon>
    </lineage>
</organism>
<dbReference type="PANTHER" id="PTHR32322">
    <property type="entry name" value="INNER MEMBRANE TRANSPORTER"/>
    <property type="match status" value="1"/>
</dbReference>
<feature type="transmembrane region" description="Helical" evidence="6">
    <location>
        <begin position="116"/>
        <end position="134"/>
    </location>
</feature>
<evidence type="ECO:0000256" key="2">
    <source>
        <dbReference type="ARBA" id="ARBA00007362"/>
    </source>
</evidence>
<dbReference type="Gene3D" id="1.10.3730.20">
    <property type="match status" value="1"/>
</dbReference>
<evidence type="ECO:0000256" key="6">
    <source>
        <dbReference type="SAM" id="Phobius"/>
    </source>
</evidence>